<dbReference type="AlphaFoldDB" id="A0A645D340"/>
<evidence type="ECO:0000313" key="1">
    <source>
        <dbReference type="EMBL" id="MPM83571.1"/>
    </source>
</evidence>
<comment type="caution">
    <text evidence="1">The sequence shown here is derived from an EMBL/GenBank/DDBJ whole genome shotgun (WGS) entry which is preliminary data.</text>
</comment>
<sequence>MAHQLRFVDQHARQIGHALGGVEDRPVARAAAQVARELFHGQRAADRLALADMVLVHAEHAHHKAGRAEAALRSVAVHHGLLRGVQSACAGHGGVDQRVFRQVFHGPQRHAVDGVGQADATVDGLVVHGAIAHAAQHHGAGAAVALAAAFLGAGAAEVFAQHFQQRAIRRYAVQCHDLAATEKTQGADLAHGANRSW</sequence>
<proteinExistence type="predicted"/>
<name>A0A645D340_9ZZZZ</name>
<dbReference type="EMBL" id="VSSQ01032340">
    <property type="protein sequence ID" value="MPM83571.1"/>
    <property type="molecule type" value="Genomic_DNA"/>
</dbReference>
<gene>
    <name evidence="1" type="ORF">SDC9_130635</name>
</gene>
<accession>A0A645D340</accession>
<protein>
    <submittedName>
        <fullName evidence="1">Uncharacterized protein</fullName>
    </submittedName>
</protein>
<reference evidence="1" key="1">
    <citation type="submission" date="2019-08" db="EMBL/GenBank/DDBJ databases">
        <authorList>
            <person name="Kucharzyk K."/>
            <person name="Murdoch R.W."/>
            <person name="Higgins S."/>
            <person name="Loffler F."/>
        </authorList>
    </citation>
    <scope>NUCLEOTIDE SEQUENCE</scope>
</reference>
<organism evidence="1">
    <name type="scientific">bioreactor metagenome</name>
    <dbReference type="NCBI Taxonomy" id="1076179"/>
    <lineage>
        <taxon>unclassified sequences</taxon>
        <taxon>metagenomes</taxon>
        <taxon>ecological metagenomes</taxon>
    </lineage>
</organism>